<protein>
    <submittedName>
        <fullName evidence="1">Uncharacterized protein</fullName>
    </submittedName>
</protein>
<reference evidence="1 2" key="1">
    <citation type="submission" date="2024-09" db="EMBL/GenBank/DDBJ databases">
        <authorList>
            <person name="Sun Q."/>
            <person name="Mori K."/>
        </authorList>
    </citation>
    <scope>NUCLEOTIDE SEQUENCE [LARGE SCALE GENOMIC DNA]</scope>
    <source>
        <strain evidence="1 2">JCM 13503</strain>
    </source>
</reference>
<name>A0ABV6AUA7_9DEIO</name>
<sequence length="101" mass="11473">MSWPPLSAFFRLSLMRESEWRAWLQSLPTGRARLQGVQAELEWQVTATDARLTAAVWQGNKAGERAIRIELNELNSKLLLIRSQIKSMELPPLLNTAESVV</sequence>
<keyword evidence="2" id="KW-1185">Reference proteome</keyword>
<gene>
    <name evidence="1" type="ORF">ACFFLM_03735</name>
</gene>
<dbReference type="Proteomes" id="UP001589733">
    <property type="component" value="Unassembled WGS sequence"/>
</dbReference>
<proteinExistence type="predicted"/>
<accession>A0ABV6AUA7</accession>
<organism evidence="1 2">
    <name type="scientific">Deinococcus oregonensis</name>
    <dbReference type="NCBI Taxonomy" id="1805970"/>
    <lineage>
        <taxon>Bacteria</taxon>
        <taxon>Thermotogati</taxon>
        <taxon>Deinococcota</taxon>
        <taxon>Deinococci</taxon>
        <taxon>Deinococcales</taxon>
        <taxon>Deinococcaceae</taxon>
        <taxon>Deinococcus</taxon>
    </lineage>
</organism>
<evidence type="ECO:0000313" key="2">
    <source>
        <dbReference type="Proteomes" id="UP001589733"/>
    </source>
</evidence>
<evidence type="ECO:0000313" key="1">
    <source>
        <dbReference type="EMBL" id="MFB9991095.1"/>
    </source>
</evidence>
<comment type="caution">
    <text evidence="1">The sequence shown here is derived from an EMBL/GenBank/DDBJ whole genome shotgun (WGS) entry which is preliminary data.</text>
</comment>
<dbReference type="EMBL" id="JBHLYR010000013">
    <property type="protein sequence ID" value="MFB9991095.1"/>
    <property type="molecule type" value="Genomic_DNA"/>
</dbReference>